<protein>
    <submittedName>
        <fullName evidence="1">Uncharacterized protein</fullName>
    </submittedName>
</protein>
<dbReference type="EMBL" id="JAPDNS010000002">
    <property type="protein sequence ID" value="MCW3488283.1"/>
    <property type="molecule type" value="Genomic_DNA"/>
</dbReference>
<name>A0ABT3IWD1_9BACT</name>
<sequence length="186" mass="20639">MKPTKGLYLSVPTPCEENWDEMTCTATGRHCNNCSKTVIDFSRMSDVEMLAVIRNSGEEVCGYFNTTQLERVVAAPVLPRSSFIPTMLLSAGLMVSIANQGHAAARTWEKVEMDMTVPLTDTITVPDTRNGNMPPAEAIIYKGNTSWKGKVVCTEVNMVDPAVKIAPAHFSGKLLLEKKKKRWFHF</sequence>
<organism evidence="1 2">
    <name type="scientific">Chitinophaga nivalis</name>
    <dbReference type="NCBI Taxonomy" id="2991709"/>
    <lineage>
        <taxon>Bacteria</taxon>
        <taxon>Pseudomonadati</taxon>
        <taxon>Bacteroidota</taxon>
        <taxon>Chitinophagia</taxon>
        <taxon>Chitinophagales</taxon>
        <taxon>Chitinophagaceae</taxon>
        <taxon>Chitinophaga</taxon>
    </lineage>
</organism>
<evidence type="ECO:0000313" key="1">
    <source>
        <dbReference type="EMBL" id="MCW3488283.1"/>
    </source>
</evidence>
<evidence type="ECO:0000313" key="2">
    <source>
        <dbReference type="Proteomes" id="UP001207742"/>
    </source>
</evidence>
<accession>A0ABT3IWD1</accession>
<dbReference type="Proteomes" id="UP001207742">
    <property type="component" value="Unassembled WGS sequence"/>
</dbReference>
<gene>
    <name evidence="1" type="ORF">OL497_30595</name>
</gene>
<dbReference type="RefSeq" id="WP_264735085.1">
    <property type="nucleotide sequence ID" value="NZ_JAPDNR010000001.1"/>
</dbReference>
<proteinExistence type="predicted"/>
<keyword evidence="2" id="KW-1185">Reference proteome</keyword>
<reference evidence="1 2" key="1">
    <citation type="submission" date="2022-10" db="EMBL/GenBank/DDBJ databases">
        <title>Chitinophaga nivalis PC15 sp. nov., isolated from Pyeongchang county, South Korea.</title>
        <authorList>
            <person name="Trinh H.N."/>
        </authorList>
    </citation>
    <scope>NUCLEOTIDE SEQUENCE [LARGE SCALE GENOMIC DNA]</scope>
    <source>
        <strain evidence="1 2">PC14</strain>
    </source>
</reference>
<comment type="caution">
    <text evidence="1">The sequence shown here is derived from an EMBL/GenBank/DDBJ whole genome shotgun (WGS) entry which is preliminary data.</text>
</comment>